<dbReference type="EMBL" id="JALKFT010000020">
    <property type="protein sequence ID" value="MCK9877685.1"/>
    <property type="molecule type" value="Genomic_DNA"/>
</dbReference>
<evidence type="ECO:0000256" key="2">
    <source>
        <dbReference type="ARBA" id="ARBA00011006"/>
    </source>
</evidence>
<accession>A0ABT0K1K4</accession>
<comment type="caution">
    <text evidence="8">The sequence shown here is derived from an EMBL/GenBank/DDBJ whole genome shotgun (WGS) entry which is preliminary data.</text>
</comment>
<evidence type="ECO:0000256" key="5">
    <source>
        <dbReference type="ARBA" id="ARBA00022989"/>
    </source>
</evidence>
<keyword evidence="3" id="KW-1003">Cell membrane</keyword>
<feature type="transmembrane region" description="Helical" evidence="7">
    <location>
        <begin position="65"/>
        <end position="84"/>
    </location>
</feature>
<sequence>MVTFVVVMILLGLVAGAVARVVLPGPDPIGILGTIVVGIIGSFVGGFLGYVLFDKDLGEGALQPSGIIGSIIGAILVLLIWRNVGTGHSRSHGRSRRYARR</sequence>
<keyword evidence="9" id="KW-1185">Reference proteome</keyword>
<evidence type="ECO:0000256" key="6">
    <source>
        <dbReference type="ARBA" id="ARBA00023136"/>
    </source>
</evidence>
<evidence type="ECO:0000256" key="7">
    <source>
        <dbReference type="SAM" id="Phobius"/>
    </source>
</evidence>
<comment type="subcellular location">
    <subcellularLocation>
        <location evidence="1">Cell membrane</location>
        <topology evidence="1">Multi-pass membrane protein</topology>
    </subcellularLocation>
</comment>
<dbReference type="PANTHER" id="PTHR33884">
    <property type="entry name" value="UPF0410 PROTEIN YMGE"/>
    <property type="match status" value="1"/>
</dbReference>
<feature type="transmembrane region" description="Helical" evidence="7">
    <location>
        <begin position="29"/>
        <end position="53"/>
    </location>
</feature>
<evidence type="ECO:0000256" key="3">
    <source>
        <dbReference type="ARBA" id="ARBA00022475"/>
    </source>
</evidence>
<reference evidence="8 9" key="1">
    <citation type="submission" date="2022-04" db="EMBL/GenBank/DDBJ databases">
        <title>Genome diversity in the genus Frankia.</title>
        <authorList>
            <person name="Carlos-Shanley C."/>
            <person name="Hahn D."/>
        </authorList>
    </citation>
    <scope>NUCLEOTIDE SEQUENCE [LARGE SCALE GENOMIC DNA]</scope>
    <source>
        <strain evidence="8 9">Ag45/Mut15</strain>
    </source>
</reference>
<comment type="similarity">
    <text evidence="2">Belongs to the UPF0410 family.</text>
</comment>
<dbReference type="PANTHER" id="PTHR33884:SF3">
    <property type="entry name" value="UPF0410 PROTEIN YMGE"/>
    <property type="match status" value="1"/>
</dbReference>
<proteinExistence type="inferred from homology"/>
<evidence type="ECO:0000313" key="8">
    <source>
        <dbReference type="EMBL" id="MCK9877685.1"/>
    </source>
</evidence>
<keyword evidence="4 7" id="KW-0812">Transmembrane</keyword>
<protein>
    <submittedName>
        <fullName evidence="8">GlsB/YeaQ/YmgE family stress response membrane protein</fullName>
    </submittedName>
</protein>
<dbReference type="Proteomes" id="UP001201873">
    <property type="component" value="Unassembled WGS sequence"/>
</dbReference>
<organism evidence="8 9">
    <name type="scientific">Frankia umida</name>
    <dbReference type="NCBI Taxonomy" id="573489"/>
    <lineage>
        <taxon>Bacteria</taxon>
        <taxon>Bacillati</taxon>
        <taxon>Actinomycetota</taxon>
        <taxon>Actinomycetes</taxon>
        <taxon>Frankiales</taxon>
        <taxon>Frankiaceae</taxon>
        <taxon>Frankia</taxon>
    </lineage>
</organism>
<dbReference type="RefSeq" id="WP_248812474.1">
    <property type="nucleotide sequence ID" value="NZ_JALKFT010000020.1"/>
</dbReference>
<dbReference type="Pfam" id="PF04226">
    <property type="entry name" value="Transgly_assoc"/>
    <property type="match status" value="1"/>
</dbReference>
<evidence type="ECO:0000256" key="1">
    <source>
        <dbReference type="ARBA" id="ARBA00004651"/>
    </source>
</evidence>
<evidence type="ECO:0000313" key="9">
    <source>
        <dbReference type="Proteomes" id="UP001201873"/>
    </source>
</evidence>
<keyword evidence="6 7" id="KW-0472">Membrane</keyword>
<dbReference type="InterPro" id="IPR007341">
    <property type="entry name" value="Transgly_assoc"/>
</dbReference>
<name>A0ABT0K1K4_9ACTN</name>
<evidence type="ECO:0000256" key="4">
    <source>
        <dbReference type="ARBA" id="ARBA00022692"/>
    </source>
</evidence>
<gene>
    <name evidence="8" type="ORF">MXD59_18210</name>
</gene>
<keyword evidence="5 7" id="KW-1133">Transmembrane helix</keyword>